<name>A0A015U7E4_BACFG</name>
<keyword evidence="4 5" id="KW-0472">Membrane</keyword>
<dbReference type="Gene3D" id="1.20.120.1630">
    <property type="match status" value="1"/>
</dbReference>
<evidence type="ECO:0000256" key="3">
    <source>
        <dbReference type="ARBA" id="ARBA00022989"/>
    </source>
</evidence>
<gene>
    <name evidence="6" type="ORF">M125_2538</name>
</gene>
<dbReference type="AlphaFoldDB" id="A0A015U7E4"/>
<evidence type="ECO:0000256" key="2">
    <source>
        <dbReference type="ARBA" id="ARBA00022692"/>
    </source>
</evidence>
<dbReference type="RefSeq" id="WP_005787267.1">
    <property type="nucleotide sequence ID" value="NZ_JGDB01000125.1"/>
</dbReference>
<proteinExistence type="predicted"/>
<dbReference type="Proteomes" id="UP000020773">
    <property type="component" value="Unassembled WGS sequence"/>
</dbReference>
<organism evidence="6 7">
    <name type="scientific">Bacteroides fragilis str. 3998T(B)3</name>
    <dbReference type="NCBI Taxonomy" id="1339316"/>
    <lineage>
        <taxon>Bacteria</taxon>
        <taxon>Pseudomonadati</taxon>
        <taxon>Bacteroidota</taxon>
        <taxon>Bacteroidia</taxon>
        <taxon>Bacteroidales</taxon>
        <taxon>Bacteroidaceae</taxon>
        <taxon>Bacteroides</taxon>
    </lineage>
</organism>
<dbReference type="PANTHER" id="PTHR43847">
    <property type="entry name" value="BLL3993 PROTEIN"/>
    <property type="match status" value="1"/>
</dbReference>
<feature type="transmembrane region" description="Helical" evidence="5">
    <location>
        <begin position="130"/>
        <end position="156"/>
    </location>
</feature>
<protein>
    <submittedName>
        <fullName evidence="6">Isoprenylcysteine carboxyl methyltransferase family protein</fullName>
    </submittedName>
</protein>
<dbReference type="Pfam" id="PF04140">
    <property type="entry name" value="ICMT"/>
    <property type="match status" value="1"/>
</dbReference>
<reference evidence="6 7" key="1">
    <citation type="submission" date="2014-02" db="EMBL/GenBank/DDBJ databases">
        <authorList>
            <person name="Sears C."/>
            <person name="Carroll K."/>
            <person name="Sack B.R."/>
            <person name="Qadri F."/>
            <person name="Myers L.L."/>
            <person name="Chung G.-T."/>
            <person name="Escheverria P."/>
            <person name="Fraser C.M."/>
            <person name="Sadzewicz L."/>
            <person name="Shefchek K.A."/>
            <person name="Tallon L."/>
            <person name="Das S.P."/>
            <person name="Daugherty S."/>
            <person name="Mongodin E.F."/>
        </authorList>
    </citation>
    <scope>NUCLEOTIDE SEQUENCE [LARGE SCALE GENOMIC DNA]</scope>
    <source>
        <strain evidence="7">3998T(B)3</strain>
    </source>
</reference>
<evidence type="ECO:0000256" key="4">
    <source>
        <dbReference type="ARBA" id="ARBA00023136"/>
    </source>
</evidence>
<dbReference type="EMBL" id="JGDB01000125">
    <property type="protein sequence ID" value="EXY90802.1"/>
    <property type="molecule type" value="Genomic_DNA"/>
</dbReference>
<feature type="transmembrane region" description="Helical" evidence="5">
    <location>
        <begin position="68"/>
        <end position="90"/>
    </location>
</feature>
<feature type="transmembrane region" description="Helical" evidence="5">
    <location>
        <begin position="42"/>
        <end position="61"/>
    </location>
</feature>
<keyword evidence="6" id="KW-0808">Transferase</keyword>
<sequence>MQNIIITFIAFFVLRLLSLSYSIRNEKRLLKSGAVQYGKVNSLLLTLAHIVYYFSALYEAYTSGTTFNYFSVCGVFIMGFAYAMLFYVIYKLHDVWTVKLYIIPDHRIEKSFLFRTVRHPNYYLNIIPELIGVALLCNAWYTLLIGLPIYACLLAIRIRQEERAMKELLEN</sequence>
<dbReference type="GeneID" id="60366123"/>
<dbReference type="GO" id="GO:0004671">
    <property type="term" value="F:protein C-terminal S-isoprenylcysteine carboxyl O-methyltransferase activity"/>
    <property type="evidence" value="ECO:0007669"/>
    <property type="project" value="InterPro"/>
</dbReference>
<evidence type="ECO:0000313" key="7">
    <source>
        <dbReference type="Proteomes" id="UP000020773"/>
    </source>
</evidence>
<evidence type="ECO:0000256" key="1">
    <source>
        <dbReference type="ARBA" id="ARBA00004141"/>
    </source>
</evidence>
<comment type="caution">
    <text evidence="6">The sequence shown here is derived from an EMBL/GenBank/DDBJ whole genome shotgun (WGS) entry which is preliminary data.</text>
</comment>
<dbReference type="InterPro" id="IPR007269">
    <property type="entry name" value="ICMT_MeTrfase"/>
</dbReference>
<keyword evidence="2 5" id="KW-0812">Transmembrane</keyword>
<dbReference type="GO" id="GO:0016020">
    <property type="term" value="C:membrane"/>
    <property type="evidence" value="ECO:0007669"/>
    <property type="project" value="UniProtKB-SubCell"/>
</dbReference>
<keyword evidence="6" id="KW-0489">Methyltransferase</keyword>
<dbReference type="GO" id="GO:0032259">
    <property type="term" value="P:methylation"/>
    <property type="evidence" value="ECO:0007669"/>
    <property type="project" value="UniProtKB-KW"/>
</dbReference>
<evidence type="ECO:0000256" key="5">
    <source>
        <dbReference type="SAM" id="Phobius"/>
    </source>
</evidence>
<comment type="subcellular location">
    <subcellularLocation>
        <location evidence="1">Membrane</location>
        <topology evidence="1">Multi-pass membrane protein</topology>
    </subcellularLocation>
</comment>
<dbReference type="PANTHER" id="PTHR43847:SF1">
    <property type="entry name" value="BLL3993 PROTEIN"/>
    <property type="match status" value="1"/>
</dbReference>
<dbReference type="InterPro" id="IPR052527">
    <property type="entry name" value="Metal_cation-efflux_comp"/>
</dbReference>
<accession>A0A015U7E4</accession>
<evidence type="ECO:0000313" key="6">
    <source>
        <dbReference type="EMBL" id="EXY90802.1"/>
    </source>
</evidence>
<dbReference type="PATRIC" id="fig|1339316.3.peg.2432"/>
<keyword evidence="3 5" id="KW-1133">Transmembrane helix</keyword>